<feature type="compositionally biased region" description="Basic and acidic residues" evidence="1">
    <location>
        <begin position="293"/>
        <end position="305"/>
    </location>
</feature>
<dbReference type="AlphaFoldDB" id="A2DW28"/>
<proteinExistence type="predicted"/>
<dbReference type="VEuPathDB" id="TrichDB:TVAGG3_0805190"/>
<evidence type="ECO:0000256" key="1">
    <source>
        <dbReference type="SAM" id="MobiDB-lite"/>
    </source>
</evidence>
<reference evidence="2" key="2">
    <citation type="journal article" date="2007" name="Science">
        <title>Draft genome sequence of the sexually transmitted pathogen Trichomonas vaginalis.</title>
        <authorList>
            <person name="Carlton J.M."/>
            <person name="Hirt R.P."/>
            <person name="Silva J.C."/>
            <person name="Delcher A.L."/>
            <person name="Schatz M."/>
            <person name="Zhao Q."/>
            <person name="Wortman J.R."/>
            <person name="Bidwell S.L."/>
            <person name="Alsmark U.C.M."/>
            <person name="Besteiro S."/>
            <person name="Sicheritz-Ponten T."/>
            <person name="Noel C.J."/>
            <person name="Dacks J.B."/>
            <person name="Foster P.G."/>
            <person name="Simillion C."/>
            <person name="Van de Peer Y."/>
            <person name="Miranda-Saavedra D."/>
            <person name="Barton G.J."/>
            <person name="Westrop G.D."/>
            <person name="Mueller S."/>
            <person name="Dessi D."/>
            <person name="Fiori P.L."/>
            <person name="Ren Q."/>
            <person name="Paulsen I."/>
            <person name="Zhang H."/>
            <person name="Bastida-Corcuera F.D."/>
            <person name="Simoes-Barbosa A."/>
            <person name="Brown M.T."/>
            <person name="Hayes R.D."/>
            <person name="Mukherjee M."/>
            <person name="Okumura C.Y."/>
            <person name="Schneider R."/>
            <person name="Smith A.J."/>
            <person name="Vanacova S."/>
            <person name="Villalvazo M."/>
            <person name="Haas B.J."/>
            <person name="Pertea M."/>
            <person name="Feldblyum T.V."/>
            <person name="Utterback T.R."/>
            <person name="Shu C.L."/>
            <person name="Osoegawa K."/>
            <person name="de Jong P.J."/>
            <person name="Hrdy I."/>
            <person name="Horvathova L."/>
            <person name="Zubacova Z."/>
            <person name="Dolezal P."/>
            <person name="Malik S.B."/>
            <person name="Logsdon J.M. Jr."/>
            <person name="Henze K."/>
            <person name="Gupta A."/>
            <person name="Wang C.C."/>
            <person name="Dunne R.L."/>
            <person name="Upcroft J.A."/>
            <person name="Upcroft P."/>
            <person name="White O."/>
            <person name="Salzberg S.L."/>
            <person name="Tang P."/>
            <person name="Chiu C.-H."/>
            <person name="Lee Y.-S."/>
            <person name="Embley T.M."/>
            <person name="Coombs G.H."/>
            <person name="Mottram J.C."/>
            <person name="Tachezy J."/>
            <person name="Fraser-Liggett C.M."/>
            <person name="Johnson P.J."/>
        </authorList>
    </citation>
    <scope>NUCLEOTIDE SEQUENCE [LARGE SCALE GENOMIC DNA]</scope>
    <source>
        <strain evidence="2">G3</strain>
    </source>
</reference>
<evidence type="ECO:0000313" key="3">
    <source>
        <dbReference type="Proteomes" id="UP000001542"/>
    </source>
</evidence>
<gene>
    <name evidence="2" type="ORF">TVAG_224050</name>
</gene>
<keyword evidence="3" id="KW-1185">Reference proteome</keyword>
<dbReference type="EMBL" id="DS113257">
    <property type="protein sequence ID" value="EAY15329.1"/>
    <property type="molecule type" value="Genomic_DNA"/>
</dbReference>
<dbReference type="SMR" id="A2DW28"/>
<dbReference type="InParanoid" id="A2DW28"/>
<feature type="compositionally biased region" description="Basic and acidic residues" evidence="1">
    <location>
        <begin position="139"/>
        <end position="151"/>
    </location>
</feature>
<organism evidence="2 3">
    <name type="scientific">Trichomonas vaginalis (strain ATCC PRA-98 / G3)</name>
    <dbReference type="NCBI Taxonomy" id="412133"/>
    <lineage>
        <taxon>Eukaryota</taxon>
        <taxon>Metamonada</taxon>
        <taxon>Parabasalia</taxon>
        <taxon>Trichomonadida</taxon>
        <taxon>Trichomonadidae</taxon>
        <taxon>Trichomonas</taxon>
    </lineage>
</organism>
<feature type="region of interest" description="Disordered" evidence="1">
    <location>
        <begin position="281"/>
        <end position="305"/>
    </location>
</feature>
<feature type="region of interest" description="Disordered" evidence="1">
    <location>
        <begin position="423"/>
        <end position="462"/>
    </location>
</feature>
<reference evidence="2" key="1">
    <citation type="submission" date="2006-10" db="EMBL/GenBank/DDBJ databases">
        <authorList>
            <person name="Amadeo P."/>
            <person name="Zhao Q."/>
            <person name="Wortman J."/>
            <person name="Fraser-Liggett C."/>
            <person name="Carlton J."/>
        </authorList>
    </citation>
    <scope>NUCLEOTIDE SEQUENCE</scope>
    <source>
        <strain evidence="2">G3</strain>
    </source>
</reference>
<accession>A2DW28</accession>
<feature type="region of interest" description="Disordered" evidence="1">
    <location>
        <begin position="124"/>
        <end position="180"/>
    </location>
</feature>
<protein>
    <submittedName>
        <fullName evidence="2">Uncharacterized protein</fullName>
    </submittedName>
</protein>
<evidence type="ECO:0000313" key="2">
    <source>
        <dbReference type="EMBL" id="EAY15329.1"/>
    </source>
</evidence>
<dbReference type="VEuPathDB" id="TrichDB:TVAG_224050"/>
<dbReference type="RefSeq" id="XP_001327552.1">
    <property type="nucleotide sequence ID" value="XM_001327517.1"/>
</dbReference>
<dbReference type="Proteomes" id="UP000001542">
    <property type="component" value="Unassembled WGS sequence"/>
</dbReference>
<name>A2DW28_TRIV3</name>
<feature type="compositionally biased region" description="Low complexity" evidence="1">
    <location>
        <begin position="446"/>
        <end position="462"/>
    </location>
</feature>
<sequence length="462" mass="52625">MDDGEFTSKEGDVGETIHRSVSILEDHRIIVDKNHALLTDLRLPFTAVSSGIGKLKNCSEEGLPDVCNPEMFTLEQLYCLRSELIQMKAFIEQQSNIQTGLFHEISQAVRNYQTENSVEREVRRIRFQKTEPKPVPPPELKKHETAEDKSKQQTKKLKDKHSHHHKDKHHNPDEPKPITSDTIWDTTDRFFKPIKTPNYFDRYLIISRPTYDMAKLQEPLGTHYSITFPKLPSFQNDSLKVQLKMPSPPFSDSTGSGNTHIHKRLIAAIVNIVGDIEDSNLATSDGEFNPGTDKLDEGEQAKNRRTQDNFTNLSRAQLNALPVGSRIGNSAYGQLDFEKRLQLELDSLGIASQGQTVMDMNYPVVRYLSDKVAQQRLVCDQANRCRRMIEQYVALGQRKFADVVKRDRDWNSALSLYLAQEQKDKGTTKKKKKSQSTKAIKEEEYSVSSSNITSNVTSDNDE</sequence>
<feature type="compositionally biased region" description="Basic residues" evidence="1">
    <location>
        <begin position="152"/>
        <end position="169"/>
    </location>
</feature>
<dbReference type="KEGG" id="tva:4773336"/>